<proteinExistence type="predicted"/>
<protein>
    <submittedName>
        <fullName evidence="1">Uncharacterized protein</fullName>
    </submittedName>
</protein>
<comment type="caution">
    <text evidence="1">The sequence shown here is derived from an EMBL/GenBank/DDBJ whole genome shotgun (WGS) entry which is preliminary data.</text>
</comment>
<organism evidence="1 2">
    <name type="scientific">candidate division CPR1 bacterium GW2011_GWA2_42_17</name>
    <dbReference type="NCBI Taxonomy" id="1618341"/>
    <lineage>
        <taxon>Bacteria</taxon>
        <taxon>candidate division CPR1</taxon>
    </lineage>
</organism>
<reference evidence="1 2" key="1">
    <citation type="journal article" date="2015" name="Nature">
        <title>rRNA introns, odd ribosomes, and small enigmatic genomes across a large radiation of phyla.</title>
        <authorList>
            <person name="Brown C.T."/>
            <person name="Hug L.A."/>
            <person name="Thomas B.C."/>
            <person name="Sharon I."/>
            <person name="Castelle C.J."/>
            <person name="Singh A."/>
            <person name="Wilkins M.J."/>
            <person name="Williams K.H."/>
            <person name="Banfield J.F."/>
        </authorList>
    </citation>
    <scope>NUCLEOTIDE SEQUENCE [LARGE SCALE GENOMIC DNA]</scope>
</reference>
<accession>A0A0G0Z6G0</accession>
<evidence type="ECO:0000313" key="2">
    <source>
        <dbReference type="Proteomes" id="UP000034875"/>
    </source>
</evidence>
<evidence type="ECO:0000313" key="1">
    <source>
        <dbReference type="EMBL" id="KKS44287.1"/>
    </source>
</evidence>
<sequence>MRIGNYKFTVMKHYICTGSCAGEWQKPGLCDSRFCSNEGQALIECSCEDGAHENAGEKADSEDIGM</sequence>
<dbReference type="AlphaFoldDB" id="A0A0G0Z6G0"/>
<gene>
    <name evidence="1" type="ORF">UV05_C0008G0016</name>
</gene>
<dbReference type="EMBL" id="LCCZ01000008">
    <property type="protein sequence ID" value="KKS44287.1"/>
    <property type="molecule type" value="Genomic_DNA"/>
</dbReference>
<name>A0A0G0Z6G0_9BACT</name>
<dbReference type="Proteomes" id="UP000034875">
    <property type="component" value="Unassembled WGS sequence"/>
</dbReference>